<dbReference type="PANTHER" id="PTHR12110">
    <property type="entry name" value="HYDROXYPYRUVATE ISOMERASE"/>
    <property type="match status" value="1"/>
</dbReference>
<dbReference type="Pfam" id="PF01261">
    <property type="entry name" value="AP_endonuc_2"/>
    <property type="match status" value="1"/>
</dbReference>
<comment type="caution">
    <text evidence="3">The sequence shown here is derived from an EMBL/GenBank/DDBJ whole genome shotgun (WGS) entry which is preliminary data.</text>
</comment>
<keyword evidence="4" id="KW-1185">Reference proteome</keyword>
<evidence type="ECO:0000256" key="1">
    <source>
        <dbReference type="ARBA" id="ARBA00023277"/>
    </source>
</evidence>
<keyword evidence="3" id="KW-0413">Isomerase</keyword>
<reference evidence="4" key="1">
    <citation type="journal article" date="2019" name="Int. J. Syst. Evol. Microbiol.">
        <title>The Global Catalogue of Microorganisms (GCM) 10K type strain sequencing project: providing services to taxonomists for standard genome sequencing and annotation.</title>
        <authorList>
            <consortium name="The Broad Institute Genomics Platform"/>
            <consortium name="The Broad Institute Genome Sequencing Center for Infectious Disease"/>
            <person name="Wu L."/>
            <person name="Ma J."/>
        </authorList>
    </citation>
    <scope>NUCLEOTIDE SEQUENCE [LARGE SCALE GENOMIC DNA]</scope>
    <source>
        <strain evidence="4">CGMCC 1.10363</strain>
    </source>
</reference>
<evidence type="ECO:0000313" key="4">
    <source>
        <dbReference type="Proteomes" id="UP001595900"/>
    </source>
</evidence>
<dbReference type="SUPFAM" id="SSF51658">
    <property type="entry name" value="Xylose isomerase-like"/>
    <property type="match status" value="1"/>
</dbReference>
<accession>A0ABV8Q708</accession>
<dbReference type="EMBL" id="JBHSCN010000005">
    <property type="protein sequence ID" value="MFC4243149.1"/>
    <property type="molecule type" value="Genomic_DNA"/>
</dbReference>
<dbReference type="GO" id="GO:0016853">
    <property type="term" value="F:isomerase activity"/>
    <property type="evidence" value="ECO:0007669"/>
    <property type="project" value="UniProtKB-KW"/>
</dbReference>
<feature type="domain" description="Xylose isomerase-like TIM barrel" evidence="2">
    <location>
        <begin position="5"/>
        <end position="248"/>
    </location>
</feature>
<gene>
    <name evidence="3" type="ORF">ACFOYW_07170</name>
</gene>
<dbReference type="PANTHER" id="PTHR12110:SF21">
    <property type="entry name" value="XYLOSE ISOMERASE-LIKE TIM BARREL DOMAIN-CONTAINING PROTEIN"/>
    <property type="match status" value="1"/>
</dbReference>
<keyword evidence="1" id="KW-0119">Carbohydrate metabolism</keyword>
<dbReference type="InterPro" id="IPR013022">
    <property type="entry name" value="Xyl_isomerase-like_TIM-brl"/>
</dbReference>
<dbReference type="InterPro" id="IPR050312">
    <property type="entry name" value="IolE/XylAMocC-like"/>
</dbReference>
<dbReference type="Gene3D" id="3.20.20.150">
    <property type="entry name" value="Divalent-metal-dependent TIM barrel enzymes"/>
    <property type="match status" value="1"/>
</dbReference>
<dbReference type="InterPro" id="IPR036237">
    <property type="entry name" value="Xyl_isomerase-like_sf"/>
</dbReference>
<evidence type="ECO:0000259" key="2">
    <source>
        <dbReference type="Pfam" id="PF01261"/>
    </source>
</evidence>
<dbReference type="Proteomes" id="UP001595900">
    <property type="component" value="Unassembled WGS sequence"/>
</dbReference>
<evidence type="ECO:0000313" key="3">
    <source>
        <dbReference type="EMBL" id="MFC4243149.1"/>
    </source>
</evidence>
<name>A0ABV8Q708_9MICO</name>
<proteinExistence type="predicted"/>
<protein>
    <submittedName>
        <fullName evidence="3">Sugar phosphate isomerase/epimerase family protein</fullName>
    </submittedName>
</protein>
<organism evidence="3 4">
    <name type="scientific">Gryllotalpicola reticulitermitis</name>
    <dbReference type="NCBI Taxonomy" id="1184153"/>
    <lineage>
        <taxon>Bacteria</taxon>
        <taxon>Bacillati</taxon>
        <taxon>Actinomycetota</taxon>
        <taxon>Actinomycetes</taxon>
        <taxon>Micrococcales</taxon>
        <taxon>Microbacteriaceae</taxon>
        <taxon>Gryllotalpicola</taxon>
    </lineage>
</organism>
<sequence length="294" mass="32629">MRRIGQAGFRATELIAWRPETFDEYYTPDTVALLKQTLDDEGMKISQFVVNNGPAASPDPRARQAAIDMFKKGVDTGRELGATIVNTVTHMPFDLPYPRITDRPLAQTFNLPLSKDLDWDQNWHDYVAVLKECADYAEQAGLVYSLEPHPFRYGGNTEGLLRLLEAVDSPALGVNVDPSHLFPIGDFPNMVIYRLGSRVVHCHFSDNDGATNVHWRPGMGKIDWTDTLQALKDVGFDGVVSLEFEDVPGVSRGQANVPGIYKGNDIATEGFEAEYKTALEYLTAIAHEVGLNVE</sequence>